<evidence type="ECO:0000313" key="1">
    <source>
        <dbReference type="EMBL" id="KAI8666626.1"/>
    </source>
</evidence>
<gene>
    <name evidence="1" type="ORF">NCS57_00888300</name>
</gene>
<proteinExistence type="predicted"/>
<evidence type="ECO:0000313" key="2">
    <source>
        <dbReference type="Proteomes" id="UP001065298"/>
    </source>
</evidence>
<organism evidence="1 2">
    <name type="scientific">Fusarium keratoplasticum</name>
    <dbReference type="NCBI Taxonomy" id="1328300"/>
    <lineage>
        <taxon>Eukaryota</taxon>
        <taxon>Fungi</taxon>
        <taxon>Dikarya</taxon>
        <taxon>Ascomycota</taxon>
        <taxon>Pezizomycotina</taxon>
        <taxon>Sordariomycetes</taxon>
        <taxon>Hypocreomycetidae</taxon>
        <taxon>Hypocreales</taxon>
        <taxon>Nectriaceae</taxon>
        <taxon>Fusarium</taxon>
        <taxon>Fusarium solani species complex</taxon>
    </lineage>
</organism>
<protein>
    <submittedName>
        <fullName evidence="1">Uncharacterized protein</fullName>
    </submittedName>
</protein>
<keyword evidence="2" id="KW-1185">Reference proteome</keyword>
<accession>A0ACC0QXC3</accession>
<reference evidence="1" key="1">
    <citation type="submission" date="2022-06" db="EMBL/GenBank/DDBJ databases">
        <title>Fusarium solani species complex genomes reveal bases of compartmentalisation and animal pathogenesis.</title>
        <authorList>
            <person name="Tsai I.J."/>
        </authorList>
    </citation>
    <scope>NUCLEOTIDE SEQUENCE</scope>
    <source>
        <strain evidence="1">Fu6.1</strain>
    </source>
</reference>
<name>A0ACC0QXC3_9HYPO</name>
<dbReference type="EMBL" id="CM046508">
    <property type="protein sequence ID" value="KAI8666626.1"/>
    <property type="molecule type" value="Genomic_DNA"/>
</dbReference>
<comment type="caution">
    <text evidence="1">The sequence shown here is derived from an EMBL/GenBank/DDBJ whole genome shotgun (WGS) entry which is preliminary data.</text>
</comment>
<dbReference type="Proteomes" id="UP001065298">
    <property type="component" value="Chromosome 6"/>
</dbReference>
<sequence length="725" mass="81914">MGKSKNDRKRPHAEAEDLDPASFEDRDNGAVQSSKRARVEERRSLFVRSLPPSATSETLTDFFSQHYPVKHAIVVVDQKTKESRGYGFVTFADADDATEAKKALNNQEWDGRRLRIDIAEPRHRNAANGEVSANKARKEELQKPPKLIIRNLPWSIKTSEQLSNLFRSFGKVKFADLPQSKGKLKGFGFVTIRGKKNAEKALEAINGKEIDGRTLAVDWAVDKETWAQQQPAEEESDDKEEEENDEEDDEEDDEDEAENADEDEDGGAKTENRDDQLNADLENFFKNHMENLEEEDSEEDEDEDEDDDLEEDDDTEKAPKRTTDNTSTLFIRNLPFTTTDEQLKGFFGHFGKVRYARVVMDKVTEKPAGTGFVCFFDVEDAKNCIKGAPRPTKAVTANKNSILQDESADPDGKYTLDGRLLQVAQAVNKEEASTLADSALAKRNQKDKRRLFLLTEGNIDRNSSIFNLLTEPEIRMRQASAAQRKKLVQGNPSLHISLTRLALRNIPRNIGSKELKELARKAVVEFAKDVKAGRRQPLSKEENARDGKDAKEKEQQRKAKGKGIVRQAKVVFESAQGQKLQEKEGGKSRGYGFIEYHSHHWALMGLRYLNGLQLENDAGKKQRLVVEFAIENAQVVQRRRANEEKSKQMQPDQAKPAKTESAPKENARFSRDKGKPRGRKGGKPAEADAAAEDNGKPNAKEDMKQKLIARKRLMRKKKAQIRGKK</sequence>